<dbReference type="PANTHER" id="PTHR43671:SF13">
    <property type="entry name" value="SERINE_THREONINE-PROTEIN KINASE NEK2"/>
    <property type="match status" value="1"/>
</dbReference>
<evidence type="ECO:0000256" key="6">
    <source>
        <dbReference type="SAM" id="MobiDB-lite"/>
    </source>
</evidence>
<gene>
    <name evidence="8" type="ORF">A3K89_14815</name>
</gene>
<dbReference type="GO" id="GO:0005524">
    <property type="term" value="F:ATP binding"/>
    <property type="evidence" value="ECO:0007669"/>
    <property type="project" value="UniProtKB-KW"/>
</dbReference>
<evidence type="ECO:0000259" key="7">
    <source>
        <dbReference type="PROSITE" id="PS50011"/>
    </source>
</evidence>
<sequence length="463" mass="48343">MAGRGHNLSNPHHALFADRYVVREVIGRGGAADVVRAEDVRLGRTVALKIFRRDRGDLPDRRRIEAEMQTLAALSHPGLVTLFDGGTALDDQGFETPYLVMEFVDGPTLNQLRAGACLPLPDVAGLGRDVATALAYIHSAGVVHRDVKPANILVTPPTVHAHRSFKLTDFGIARVVDAARLTEHGTAVGTAHYLSPEQALGSTTGPPTDVYSLGLVLIECIGGRVVFEGSAIAAAVARLHRDPEVPAGLPPEWARLLSEMTARRPEDRPTADEVAERLATVDTLDRPSVPTGDLGTWVYPAITEVPVHELNQMEPPPRRRVGRMTAGVATAVAGLVAVAVAWSSQTSPQPPTSDPRAETSSPVPSTPITSTPEAAEPISSPTTDSVIVEPVAPETYLPETAAIPAPRLPADTPPAESGNNGNSNGNNGNGSGNNGNGNNKSGGNNGNGNANGNGNGNGNGRGN</sequence>
<dbReference type="PROSITE" id="PS50011">
    <property type="entry name" value="PROTEIN_KINASE_DOM"/>
    <property type="match status" value="1"/>
</dbReference>
<evidence type="ECO:0000313" key="8">
    <source>
        <dbReference type="EMBL" id="OAK56890.1"/>
    </source>
</evidence>
<feature type="compositionally biased region" description="Low complexity" evidence="6">
    <location>
        <begin position="417"/>
        <end position="426"/>
    </location>
</feature>
<dbReference type="CDD" id="cd14014">
    <property type="entry name" value="STKc_PknB_like"/>
    <property type="match status" value="1"/>
</dbReference>
<dbReference type="Gene3D" id="3.30.200.20">
    <property type="entry name" value="Phosphorylase Kinase, domain 1"/>
    <property type="match status" value="1"/>
</dbReference>
<dbReference type="Gene3D" id="1.10.510.10">
    <property type="entry name" value="Transferase(Phosphotransferase) domain 1"/>
    <property type="match status" value="1"/>
</dbReference>
<proteinExistence type="predicted"/>
<comment type="caution">
    <text evidence="8">The sequence shown here is derived from an EMBL/GenBank/DDBJ whole genome shotgun (WGS) entry which is preliminary data.</text>
</comment>
<dbReference type="Pfam" id="PF00069">
    <property type="entry name" value="Pkinase"/>
    <property type="match status" value="1"/>
</dbReference>
<dbReference type="AlphaFoldDB" id="A0A177YNV2"/>
<name>A0A177YNV2_9NOCA</name>
<evidence type="ECO:0000313" key="9">
    <source>
        <dbReference type="Proteomes" id="UP000077519"/>
    </source>
</evidence>
<evidence type="ECO:0000256" key="2">
    <source>
        <dbReference type="ARBA" id="ARBA00022679"/>
    </source>
</evidence>
<dbReference type="InterPro" id="IPR050660">
    <property type="entry name" value="NEK_Ser/Thr_kinase"/>
</dbReference>
<keyword evidence="9" id="KW-1185">Reference proteome</keyword>
<dbReference type="Proteomes" id="UP000077519">
    <property type="component" value="Unassembled WGS sequence"/>
</dbReference>
<evidence type="ECO:0000256" key="1">
    <source>
        <dbReference type="ARBA" id="ARBA00012513"/>
    </source>
</evidence>
<dbReference type="SMART" id="SM00220">
    <property type="entry name" value="S_TKc"/>
    <property type="match status" value="1"/>
</dbReference>
<dbReference type="InterPro" id="IPR008271">
    <property type="entry name" value="Ser/Thr_kinase_AS"/>
</dbReference>
<keyword evidence="2" id="KW-0808">Transferase</keyword>
<dbReference type="RefSeq" id="WP_068421083.1">
    <property type="nucleotide sequence ID" value="NZ_LVHI01000002.1"/>
</dbReference>
<organism evidence="8 9">
    <name type="scientific">Rhodococcoides kyotonense</name>
    <dbReference type="NCBI Taxonomy" id="398843"/>
    <lineage>
        <taxon>Bacteria</taxon>
        <taxon>Bacillati</taxon>
        <taxon>Actinomycetota</taxon>
        <taxon>Actinomycetes</taxon>
        <taxon>Mycobacteriales</taxon>
        <taxon>Nocardiaceae</taxon>
        <taxon>Rhodococcoides</taxon>
    </lineage>
</organism>
<keyword evidence="5" id="KW-0067">ATP-binding</keyword>
<reference evidence="8 9" key="1">
    <citation type="submission" date="2016-03" db="EMBL/GenBank/DDBJ databases">
        <title>Genome sequence of Rhodococcus kyotonensis KB10.</title>
        <authorList>
            <person name="Jeong H."/>
            <person name="Hong C.E."/>
            <person name="Jo S.H."/>
            <person name="Park J.M."/>
        </authorList>
    </citation>
    <scope>NUCLEOTIDE SEQUENCE [LARGE SCALE GENOMIC DNA]</scope>
    <source>
        <strain evidence="8 9">KB10</strain>
    </source>
</reference>
<dbReference type="InterPro" id="IPR011009">
    <property type="entry name" value="Kinase-like_dom_sf"/>
</dbReference>
<keyword evidence="4" id="KW-0418">Kinase</keyword>
<dbReference type="EC" id="2.7.11.1" evidence="1"/>
<keyword evidence="3" id="KW-0547">Nucleotide-binding</keyword>
<feature type="region of interest" description="Disordered" evidence="6">
    <location>
        <begin position="344"/>
        <end position="383"/>
    </location>
</feature>
<feature type="compositionally biased region" description="Gly residues" evidence="6">
    <location>
        <begin position="443"/>
        <end position="463"/>
    </location>
</feature>
<dbReference type="GO" id="GO:0004674">
    <property type="term" value="F:protein serine/threonine kinase activity"/>
    <property type="evidence" value="ECO:0007669"/>
    <property type="project" value="UniProtKB-EC"/>
</dbReference>
<evidence type="ECO:0000256" key="4">
    <source>
        <dbReference type="ARBA" id="ARBA00022777"/>
    </source>
</evidence>
<evidence type="ECO:0000256" key="3">
    <source>
        <dbReference type="ARBA" id="ARBA00022741"/>
    </source>
</evidence>
<dbReference type="PANTHER" id="PTHR43671">
    <property type="entry name" value="SERINE/THREONINE-PROTEIN KINASE NEK"/>
    <property type="match status" value="1"/>
</dbReference>
<dbReference type="InterPro" id="IPR000719">
    <property type="entry name" value="Prot_kinase_dom"/>
</dbReference>
<accession>A0A177YNV2</accession>
<dbReference type="SUPFAM" id="SSF56112">
    <property type="entry name" value="Protein kinase-like (PK-like)"/>
    <property type="match status" value="1"/>
</dbReference>
<evidence type="ECO:0000256" key="5">
    <source>
        <dbReference type="ARBA" id="ARBA00022840"/>
    </source>
</evidence>
<feature type="compositionally biased region" description="Low complexity" evidence="6">
    <location>
        <begin position="359"/>
        <end position="372"/>
    </location>
</feature>
<feature type="domain" description="Protein kinase" evidence="7">
    <location>
        <begin position="20"/>
        <end position="281"/>
    </location>
</feature>
<feature type="region of interest" description="Disordered" evidence="6">
    <location>
        <begin position="402"/>
        <end position="463"/>
    </location>
</feature>
<dbReference type="PROSITE" id="PS00108">
    <property type="entry name" value="PROTEIN_KINASE_ST"/>
    <property type="match status" value="1"/>
</dbReference>
<protein>
    <recommendedName>
        <fullName evidence="1">non-specific serine/threonine protein kinase</fullName>
        <ecNumber evidence="1">2.7.11.1</ecNumber>
    </recommendedName>
</protein>
<dbReference type="EMBL" id="LVHI01000002">
    <property type="protein sequence ID" value="OAK56890.1"/>
    <property type="molecule type" value="Genomic_DNA"/>
</dbReference>